<feature type="compositionally biased region" description="Polar residues" evidence="1">
    <location>
        <begin position="166"/>
        <end position="177"/>
    </location>
</feature>
<feature type="region of interest" description="Disordered" evidence="1">
    <location>
        <begin position="136"/>
        <end position="177"/>
    </location>
</feature>
<evidence type="ECO:0000313" key="3">
    <source>
        <dbReference type="Proteomes" id="UP000735302"/>
    </source>
</evidence>
<dbReference type="Proteomes" id="UP000735302">
    <property type="component" value="Unassembled WGS sequence"/>
</dbReference>
<dbReference type="PANTHER" id="PTHR22146:SF8">
    <property type="entry name" value="PROTEIN FAM166B"/>
    <property type="match status" value="1"/>
</dbReference>
<sequence length="194" mass="22132">MQVRLTLWTIIVPRFADKHDAIGTTVPDARESVYKDTISTYLDMKVSLTLSTYIIIPRYVDKPGFNGNNLPDAGFVPRSQNYFGSTYSNVCKNSTADLELDYRKYSFNENQLKFMRDVQEGKIRIDPEQLPPHLNLSPRPLVPIAENPPKSLHDTEEAEEIDSPYKVSNSDPNKNFMSGKTTVTYEIRIIIIIT</sequence>
<evidence type="ECO:0000313" key="2">
    <source>
        <dbReference type="EMBL" id="GFO46788.1"/>
    </source>
</evidence>
<proteinExistence type="predicted"/>
<reference evidence="2 3" key="1">
    <citation type="journal article" date="2021" name="Elife">
        <title>Chloroplast acquisition without the gene transfer in kleptoplastic sea slugs, Plakobranchus ocellatus.</title>
        <authorList>
            <person name="Maeda T."/>
            <person name="Takahashi S."/>
            <person name="Yoshida T."/>
            <person name="Shimamura S."/>
            <person name="Takaki Y."/>
            <person name="Nagai Y."/>
            <person name="Toyoda A."/>
            <person name="Suzuki Y."/>
            <person name="Arimoto A."/>
            <person name="Ishii H."/>
            <person name="Satoh N."/>
            <person name="Nishiyama T."/>
            <person name="Hasebe M."/>
            <person name="Maruyama T."/>
            <person name="Minagawa J."/>
            <person name="Obokata J."/>
            <person name="Shigenobu S."/>
        </authorList>
    </citation>
    <scope>NUCLEOTIDE SEQUENCE [LARGE SCALE GENOMIC DNA]</scope>
</reference>
<organism evidence="2 3">
    <name type="scientific">Plakobranchus ocellatus</name>
    <dbReference type="NCBI Taxonomy" id="259542"/>
    <lineage>
        <taxon>Eukaryota</taxon>
        <taxon>Metazoa</taxon>
        <taxon>Spiralia</taxon>
        <taxon>Lophotrochozoa</taxon>
        <taxon>Mollusca</taxon>
        <taxon>Gastropoda</taxon>
        <taxon>Heterobranchia</taxon>
        <taxon>Euthyneura</taxon>
        <taxon>Panpulmonata</taxon>
        <taxon>Sacoglossa</taxon>
        <taxon>Placobranchoidea</taxon>
        <taxon>Plakobranchidae</taxon>
        <taxon>Plakobranchus</taxon>
    </lineage>
</organism>
<comment type="caution">
    <text evidence="2">The sequence shown here is derived from an EMBL/GenBank/DDBJ whole genome shotgun (WGS) entry which is preliminary data.</text>
</comment>
<protein>
    <submittedName>
        <fullName evidence="2">Protein fam166b-like</fullName>
    </submittedName>
</protein>
<gene>
    <name evidence="2" type="ORF">PoB_007329300</name>
</gene>
<dbReference type="PANTHER" id="PTHR22146">
    <property type="entry name" value="CAT EYE SYNDROME CRITICAL REGION PROTEIN 6"/>
    <property type="match status" value="1"/>
</dbReference>
<accession>A0AAV4DR54</accession>
<dbReference type="EMBL" id="BLXT01008216">
    <property type="protein sequence ID" value="GFO46788.1"/>
    <property type="molecule type" value="Genomic_DNA"/>
</dbReference>
<keyword evidence="3" id="KW-1185">Reference proteome</keyword>
<dbReference type="AlphaFoldDB" id="A0AAV4DR54"/>
<name>A0AAV4DR54_9GAST</name>
<evidence type="ECO:0000256" key="1">
    <source>
        <dbReference type="SAM" id="MobiDB-lite"/>
    </source>
</evidence>